<feature type="compositionally biased region" description="Basic and acidic residues" evidence="1">
    <location>
        <begin position="76"/>
        <end position="93"/>
    </location>
</feature>
<comment type="caution">
    <text evidence="2">The sequence shown here is derived from an EMBL/GenBank/DDBJ whole genome shotgun (WGS) entry which is preliminary data.</text>
</comment>
<dbReference type="Proteomes" id="UP001196413">
    <property type="component" value="Unassembled WGS sequence"/>
</dbReference>
<dbReference type="Pfam" id="PF06658">
    <property type="entry name" value="DUF1168"/>
    <property type="match status" value="1"/>
</dbReference>
<keyword evidence="3" id="KW-1185">Reference proteome</keyword>
<dbReference type="InterPro" id="IPR009548">
    <property type="entry name" value="Prkrip1"/>
</dbReference>
<proteinExistence type="predicted"/>
<name>A0AAD5M343_PARTN</name>
<organism evidence="2 3">
    <name type="scientific">Parelaphostrongylus tenuis</name>
    <name type="common">Meningeal worm</name>
    <dbReference type="NCBI Taxonomy" id="148309"/>
    <lineage>
        <taxon>Eukaryota</taxon>
        <taxon>Metazoa</taxon>
        <taxon>Ecdysozoa</taxon>
        <taxon>Nematoda</taxon>
        <taxon>Chromadorea</taxon>
        <taxon>Rhabditida</taxon>
        <taxon>Rhabditina</taxon>
        <taxon>Rhabditomorpha</taxon>
        <taxon>Strongyloidea</taxon>
        <taxon>Metastrongylidae</taxon>
        <taxon>Parelaphostrongylus</taxon>
    </lineage>
</organism>
<evidence type="ECO:0000256" key="1">
    <source>
        <dbReference type="SAM" id="MobiDB-lite"/>
    </source>
</evidence>
<protein>
    <submittedName>
        <fullName evidence="2">Uncharacterized protein</fullName>
    </submittedName>
</protein>
<sequence>MSRDDPIVEEERRAHTATQLIRMRLNDYSKILTNQITRQFVVLKRASSPSRINPKKEQNRLDYVAKVAEKEELDEESRAHRSESERIEAEQTAKKRAKRLRRNEAAEKQRRFIYQV</sequence>
<feature type="region of interest" description="Disordered" evidence="1">
    <location>
        <begin position="72"/>
        <end position="106"/>
    </location>
</feature>
<evidence type="ECO:0000313" key="3">
    <source>
        <dbReference type="Proteomes" id="UP001196413"/>
    </source>
</evidence>
<gene>
    <name evidence="2" type="ORF">KIN20_007268</name>
</gene>
<accession>A0AAD5M343</accession>
<reference evidence="2" key="1">
    <citation type="submission" date="2021-06" db="EMBL/GenBank/DDBJ databases">
        <title>Parelaphostrongylus tenuis whole genome reference sequence.</title>
        <authorList>
            <person name="Garwood T.J."/>
            <person name="Larsen P.A."/>
            <person name="Fountain-Jones N.M."/>
            <person name="Garbe J.R."/>
            <person name="Macchietto M.G."/>
            <person name="Kania S.A."/>
            <person name="Gerhold R.W."/>
            <person name="Richards J.E."/>
            <person name="Wolf T.M."/>
        </authorList>
    </citation>
    <scope>NUCLEOTIDE SEQUENCE</scope>
    <source>
        <strain evidence="2">MNPRO001-30</strain>
        <tissue evidence="2">Meninges</tissue>
    </source>
</reference>
<dbReference type="EMBL" id="JAHQIW010001040">
    <property type="protein sequence ID" value="KAJ1351285.1"/>
    <property type="molecule type" value="Genomic_DNA"/>
</dbReference>
<dbReference type="GO" id="GO:0003725">
    <property type="term" value="F:double-stranded RNA binding"/>
    <property type="evidence" value="ECO:0007669"/>
    <property type="project" value="InterPro"/>
</dbReference>
<dbReference type="AlphaFoldDB" id="A0AAD5M343"/>
<evidence type="ECO:0000313" key="2">
    <source>
        <dbReference type="EMBL" id="KAJ1351285.1"/>
    </source>
</evidence>